<dbReference type="AlphaFoldDB" id="A0A6M1RYN3"/>
<dbReference type="Pfam" id="PF10116">
    <property type="entry name" value="Host_attach"/>
    <property type="match status" value="1"/>
</dbReference>
<evidence type="ECO:0000313" key="2">
    <source>
        <dbReference type="Proteomes" id="UP000477311"/>
    </source>
</evidence>
<dbReference type="InterPro" id="IPR019291">
    <property type="entry name" value="Host_attachment_protein"/>
</dbReference>
<comment type="caution">
    <text evidence="1">The sequence shown here is derived from an EMBL/GenBank/DDBJ whole genome shotgun (WGS) entry which is preliminary data.</text>
</comment>
<gene>
    <name evidence="1" type="ORF">G4L39_02570</name>
</gene>
<protein>
    <submittedName>
        <fullName evidence="1">Host attachment protein</fullName>
    </submittedName>
</protein>
<reference evidence="1 2" key="1">
    <citation type="submission" date="2020-02" db="EMBL/GenBank/DDBJ databases">
        <title>Draft genome sequence of Limisphaera ngatamarikiensis NGM72.4T, a thermophilic Verrucomicrobia grouped in subdivision 3.</title>
        <authorList>
            <person name="Carere C.R."/>
            <person name="Steen J."/>
            <person name="Hugenholtz P."/>
            <person name="Stott M.B."/>
        </authorList>
    </citation>
    <scope>NUCLEOTIDE SEQUENCE [LARGE SCALE GENOMIC DNA]</scope>
    <source>
        <strain evidence="1 2">NGM72.4</strain>
    </source>
</reference>
<organism evidence="1 2">
    <name type="scientific">Limisphaera ngatamarikiensis</name>
    <dbReference type="NCBI Taxonomy" id="1324935"/>
    <lineage>
        <taxon>Bacteria</taxon>
        <taxon>Pseudomonadati</taxon>
        <taxon>Verrucomicrobiota</taxon>
        <taxon>Verrucomicrobiia</taxon>
        <taxon>Limisphaerales</taxon>
        <taxon>Limisphaeraceae</taxon>
        <taxon>Limisphaera</taxon>
    </lineage>
</organism>
<keyword evidence="2" id="KW-1185">Reference proteome</keyword>
<sequence>MKTPRLVVLTDLGHFKAARLETTLRGTPRLEWLEDVRLESYPNRVVDKVTDLAGRHAAPGNKHWGAPMADAHNLKLETRRRLVKDIARRIAQLMRAHPDMPLWLAAPSEINHLILDELPGTLRVRVEASLARDLTRAGQRDVLAAFPRLRNNS</sequence>
<dbReference type="RefSeq" id="WP_165105667.1">
    <property type="nucleotide sequence ID" value="NZ_JAAKYA010000014.1"/>
</dbReference>
<proteinExistence type="predicted"/>
<dbReference type="EMBL" id="JAAKYA010000014">
    <property type="protein sequence ID" value="NGO38280.1"/>
    <property type="molecule type" value="Genomic_DNA"/>
</dbReference>
<dbReference type="Proteomes" id="UP000477311">
    <property type="component" value="Unassembled WGS sequence"/>
</dbReference>
<accession>A0A6M1RYN3</accession>
<name>A0A6M1RYN3_9BACT</name>
<evidence type="ECO:0000313" key="1">
    <source>
        <dbReference type="EMBL" id="NGO38280.1"/>
    </source>
</evidence>